<organism evidence="1 2">
    <name type="scientific">Babjeviella inositovora NRRL Y-12698</name>
    <dbReference type="NCBI Taxonomy" id="984486"/>
    <lineage>
        <taxon>Eukaryota</taxon>
        <taxon>Fungi</taxon>
        <taxon>Dikarya</taxon>
        <taxon>Ascomycota</taxon>
        <taxon>Saccharomycotina</taxon>
        <taxon>Pichiomycetes</taxon>
        <taxon>Serinales incertae sedis</taxon>
        <taxon>Babjeviella</taxon>
    </lineage>
</organism>
<dbReference type="PANTHER" id="PTHR21054:SF2">
    <property type="entry name" value="MIP04191P"/>
    <property type="match status" value="1"/>
</dbReference>
<evidence type="ECO:0000313" key="1">
    <source>
        <dbReference type="EMBL" id="ODQ78594.1"/>
    </source>
</evidence>
<gene>
    <name evidence="1" type="ORF">BABINDRAFT_86894</name>
</gene>
<evidence type="ECO:0000313" key="2">
    <source>
        <dbReference type="Proteomes" id="UP000094336"/>
    </source>
</evidence>
<dbReference type="RefSeq" id="XP_018983922.1">
    <property type="nucleotide sequence ID" value="XM_019132845.1"/>
</dbReference>
<protein>
    <recommendedName>
        <fullName evidence="3">Jacalin-type lectin domain-containing protein</fullName>
    </recommendedName>
</protein>
<keyword evidence="2" id="KW-1185">Reference proteome</keyword>
<dbReference type="InterPro" id="IPR053002">
    <property type="entry name" value="Metalloproteinase_M10B"/>
</dbReference>
<dbReference type="EMBL" id="KV454435">
    <property type="protein sequence ID" value="ODQ78594.1"/>
    <property type="molecule type" value="Genomic_DNA"/>
</dbReference>
<sequence>MSINITNYQQNETVSCPLVLVKGTCTTSGLIRVIHHGLDQNKFPAQYFSVDNGCFRALVHLEGGENTVYFQLVDGEIRTDETYRATASVVVHRESNTFAPLKIHYVPVVQNKPIHVCMIVAKDSPLVFDTPGYKKAKEGNGFDLAVRKLRLGCRLMQTYTLEEMRANGFGNRTFAFAEEWTCSSLSKQDFDKNGEGRAHMDIKVHVITSRKTLAELRDPNMAQQNPKGSNTGGLFSHALDELKHYGGPFEEGHRTAQAAVMYLDATWDTQLQLILAHAALGGGDDRISLAIFGSQGLHLWPSFVEDIIPAFQDDTRLSITEVANDCNQCGTSWETFTLSMGAFMHEIGHSLGSPHQESGVMLRDYIFLQRSFCTRETYCERTKAGESLIGRDGKWPNECHWHRLDLIRYLHHGSLGLPTDAYDPSFQKRTKTLGNGAKPVDQIYTGVQGQPLGFHVSQGCIVKSTSGIYLVEMDVDGLARAWIEYLPKTVGGPGQQYDLLLNYEELQRRIPERFRNKKMHVRVLSGCGDFNIDDFEKYCHEDSTVRLGGGVVGYKSTLLGRLLEHEVVAQVDMNLVIGARVYHGRALDGIRFFVGAGAPPALPPRNYGEKQGFLGKVTQKLKDVKLESQSPQVPVHSDSVLFGKETKDYTDFMLNPGERFSRFHFRNGGWVDAVVLETTSGRRSANLGGGGGHVTTLEAPPGLSIQGWYGFMDRWVYGIGIVYG</sequence>
<reference evidence="2" key="1">
    <citation type="submission" date="2016-05" db="EMBL/GenBank/DDBJ databases">
        <title>Comparative genomics of biotechnologically important yeasts.</title>
        <authorList>
            <consortium name="DOE Joint Genome Institute"/>
            <person name="Riley R."/>
            <person name="Haridas S."/>
            <person name="Wolfe K.H."/>
            <person name="Lopes M.R."/>
            <person name="Hittinger C.T."/>
            <person name="Goker M."/>
            <person name="Salamov A."/>
            <person name="Wisecaver J."/>
            <person name="Long T.M."/>
            <person name="Aerts A.L."/>
            <person name="Barry K."/>
            <person name="Choi C."/>
            <person name="Clum A."/>
            <person name="Coughlan A.Y."/>
            <person name="Deshpande S."/>
            <person name="Douglass A.P."/>
            <person name="Hanson S.J."/>
            <person name="Klenk H.-P."/>
            <person name="Labutti K."/>
            <person name="Lapidus A."/>
            <person name="Lindquist E."/>
            <person name="Lipzen A."/>
            <person name="Meier-Kolthoff J.P."/>
            <person name="Ohm R.A."/>
            <person name="Otillar R.P."/>
            <person name="Pangilinan J."/>
            <person name="Peng Y."/>
            <person name="Rokas A."/>
            <person name="Rosa C.A."/>
            <person name="Scheuner C."/>
            <person name="Sibirny A.A."/>
            <person name="Slot J.C."/>
            <person name="Stielow J.B."/>
            <person name="Sun H."/>
            <person name="Kurtzman C.P."/>
            <person name="Blackwell M."/>
            <person name="Grigoriev I.V."/>
            <person name="Jeffries T.W."/>
        </authorList>
    </citation>
    <scope>NUCLEOTIDE SEQUENCE [LARGE SCALE GENOMIC DNA]</scope>
    <source>
        <strain evidence="2">NRRL Y-12698</strain>
    </source>
</reference>
<dbReference type="GeneID" id="30150698"/>
<dbReference type="Proteomes" id="UP000094336">
    <property type="component" value="Unassembled WGS sequence"/>
</dbReference>
<dbReference type="InterPro" id="IPR036404">
    <property type="entry name" value="Jacalin-like_lectin_dom_sf"/>
</dbReference>
<dbReference type="SUPFAM" id="SSF51101">
    <property type="entry name" value="Mannose-binding lectins"/>
    <property type="match status" value="1"/>
</dbReference>
<dbReference type="AlphaFoldDB" id="A0A1E3QMA5"/>
<dbReference type="GO" id="GO:0005737">
    <property type="term" value="C:cytoplasm"/>
    <property type="evidence" value="ECO:0007669"/>
    <property type="project" value="TreeGrafter"/>
</dbReference>
<evidence type="ECO:0008006" key="3">
    <source>
        <dbReference type="Google" id="ProtNLM"/>
    </source>
</evidence>
<dbReference type="InterPro" id="IPR021917">
    <property type="entry name" value="Unchr_Zn-peptidase-like"/>
</dbReference>
<accession>A0A1E3QMA5</accession>
<dbReference type="OrthoDB" id="74460at2759"/>
<dbReference type="Gene3D" id="2.100.10.30">
    <property type="entry name" value="Jacalin-like lectin domain"/>
    <property type="match status" value="1"/>
</dbReference>
<dbReference type="PANTHER" id="PTHR21054">
    <property type="entry name" value="ZINC METALLOPROTEINASE-RELATED"/>
    <property type="match status" value="1"/>
</dbReference>
<name>A0A1E3QMA5_9ASCO</name>
<proteinExistence type="predicted"/>
<dbReference type="Pfam" id="PF12044">
    <property type="entry name" value="Metallopep"/>
    <property type="match status" value="1"/>
</dbReference>